<keyword evidence="5 8" id="KW-1133">Transmembrane helix</keyword>
<evidence type="ECO:0000256" key="4">
    <source>
        <dbReference type="ARBA" id="ARBA00022692"/>
    </source>
</evidence>
<evidence type="ECO:0000256" key="5">
    <source>
        <dbReference type="ARBA" id="ARBA00022989"/>
    </source>
</evidence>
<comment type="similarity">
    <text evidence="8">Belongs to the FtsL family.</text>
</comment>
<proteinExistence type="inferred from homology"/>
<keyword evidence="6 8" id="KW-0472">Membrane</keyword>
<dbReference type="AlphaFoldDB" id="A0A2G6JPR4"/>
<dbReference type="GO" id="GO:0043093">
    <property type="term" value="P:FtsZ-dependent cytokinesis"/>
    <property type="evidence" value="ECO:0007669"/>
    <property type="project" value="UniProtKB-UniRule"/>
</dbReference>
<evidence type="ECO:0000256" key="2">
    <source>
        <dbReference type="ARBA" id="ARBA00022475"/>
    </source>
</evidence>
<keyword evidence="4 8" id="KW-0812">Transmembrane</keyword>
<comment type="function">
    <text evidence="8">Essential cell division protein. May link together the upstream cell division proteins, which are predominantly cytoplasmic, with the downstream cell division proteins, which are predominantly periplasmic.</text>
</comment>
<dbReference type="NCBIfam" id="TIGR02209">
    <property type="entry name" value="ftsL_broad"/>
    <property type="match status" value="1"/>
</dbReference>
<keyword evidence="3 8" id="KW-0132">Cell division</keyword>
<organism evidence="10 11">
    <name type="scientific">Neptuniibacter caesariensis</name>
    <dbReference type="NCBI Taxonomy" id="207954"/>
    <lineage>
        <taxon>Bacteria</taxon>
        <taxon>Pseudomonadati</taxon>
        <taxon>Pseudomonadota</taxon>
        <taxon>Gammaproteobacteria</taxon>
        <taxon>Oceanospirillales</taxon>
        <taxon>Oceanospirillaceae</taxon>
        <taxon>Neptuniibacter</taxon>
    </lineage>
</organism>
<evidence type="ECO:0000313" key="11">
    <source>
        <dbReference type="Proteomes" id="UP000243469"/>
    </source>
</evidence>
<evidence type="ECO:0000313" key="10">
    <source>
        <dbReference type="EMBL" id="PIE25416.1"/>
    </source>
</evidence>
<keyword evidence="2 8" id="KW-1003">Cell membrane</keyword>
<dbReference type="GO" id="GO:0005886">
    <property type="term" value="C:plasma membrane"/>
    <property type="evidence" value="ECO:0007669"/>
    <property type="project" value="UniProtKB-SubCell"/>
</dbReference>
<dbReference type="Pfam" id="PF04999">
    <property type="entry name" value="FtsL"/>
    <property type="match status" value="1"/>
</dbReference>
<dbReference type="PANTHER" id="PTHR37479">
    <property type="entry name" value="CELL DIVISION PROTEIN FTSL"/>
    <property type="match status" value="1"/>
</dbReference>
<comment type="subunit">
    <text evidence="8">Part of a complex composed of FtsB, FtsL and FtsQ.</text>
</comment>
<dbReference type="Proteomes" id="UP000243469">
    <property type="component" value="Unassembled WGS sequence"/>
</dbReference>
<dbReference type="HAMAP" id="MF_00910">
    <property type="entry name" value="FtsL"/>
    <property type="match status" value="1"/>
</dbReference>
<dbReference type="InterPro" id="IPR011922">
    <property type="entry name" value="Cell_div_FtsL"/>
</dbReference>
<protein>
    <recommendedName>
        <fullName evidence="8 9">Cell division protein FtsL</fullName>
    </recommendedName>
</protein>
<evidence type="ECO:0000256" key="1">
    <source>
        <dbReference type="ARBA" id="ARBA00004401"/>
    </source>
</evidence>
<gene>
    <name evidence="8 10" type="primary">ftsL</name>
    <name evidence="10" type="ORF">CSA60_00465</name>
</gene>
<evidence type="ECO:0000256" key="9">
    <source>
        <dbReference type="NCBIfam" id="TIGR02209"/>
    </source>
</evidence>
<comment type="subcellular location">
    <subcellularLocation>
        <location evidence="8">Cell inner membrane</location>
        <topology evidence="8">Single-pass type II membrane protein</topology>
    </subcellularLocation>
    <subcellularLocation>
        <location evidence="1">Cell membrane</location>
        <topology evidence="1">Single-pass type II membrane protein</topology>
    </subcellularLocation>
    <text evidence="8">Localizes to the division septum where it forms a ring structure.</text>
</comment>
<feature type="transmembrane region" description="Helical" evidence="8">
    <location>
        <begin position="34"/>
        <end position="56"/>
    </location>
</feature>
<keyword evidence="7 8" id="KW-0131">Cell cycle</keyword>
<reference evidence="10 11" key="1">
    <citation type="submission" date="2017-10" db="EMBL/GenBank/DDBJ databases">
        <title>Novel microbial diversity and functional potential in the marine mammal oral microbiome.</title>
        <authorList>
            <person name="Dudek N.K."/>
            <person name="Sun C.L."/>
            <person name="Burstein D."/>
            <person name="Kantor R.S."/>
            <person name="Aliaga Goltsman D.S."/>
            <person name="Bik E.M."/>
            <person name="Thomas B.C."/>
            <person name="Banfield J.F."/>
            <person name="Relman D.A."/>
        </authorList>
    </citation>
    <scope>NUCLEOTIDE SEQUENCE [LARGE SCALE GENOMIC DNA]</scope>
    <source>
        <strain evidence="10">DOLJORAL78_47_21</strain>
    </source>
</reference>
<sequence length="122" mass="14286">MNLKFWQRQSAEKATGKRNNAIQFRRPDELFGNFLTVFVLVVLILVSALTVVMSAFEYRQLFNQYQLLEAERDELQVEWGQLLLEQSAWAANNRVEQKSASQLGMKVPEIEQIKVVRNERKQ</sequence>
<dbReference type="PANTHER" id="PTHR37479:SF1">
    <property type="entry name" value="CELL DIVISION PROTEIN FTSL"/>
    <property type="match status" value="1"/>
</dbReference>
<name>A0A2G6JPR4_NEPCE</name>
<evidence type="ECO:0000256" key="8">
    <source>
        <dbReference type="HAMAP-Rule" id="MF_00910"/>
    </source>
</evidence>
<dbReference type="EMBL" id="PDSH01000005">
    <property type="protein sequence ID" value="PIE25416.1"/>
    <property type="molecule type" value="Genomic_DNA"/>
</dbReference>
<evidence type="ECO:0000256" key="3">
    <source>
        <dbReference type="ARBA" id="ARBA00022618"/>
    </source>
</evidence>
<evidence type="ECO:0000256" key="7">
    <source>
        <dbReference type="ARBA" id="ARBA00023306"/>
    </source>
</evidence>
<comment type="caution">
    <text evidence="10">The sequence shown here is derived from an EMBL/GenBank/DDBJ whole genome shotgun (WGS) entry which is preliminary data.</text>
</comment>
<evidence type="ECO:0000256" key="6">
    <source>
        <dbReference type="ARBA" id="ARBA00023136"/>
    </source>
</evidence>
<keyword evidence="8" id="KW-0997">Cell inner membrane</keyword>
<accession>A0A2G6JPR4</accession>
<dbReference type="GO" id="GO:0032153">
    <property type="term" value="C:cell division site"/>
    <property type="evidence" value="ECO:0007669"/>
    <property type="project" value="UniProtKB-UniRule"/>
</dbReference>